<keyword evidence="3" id="KW-1133">Transmembrane helix</keyword>
<evidence type="ECO:0000256" key="4">
    <source>
        <dbReference type="ARBA" id="ARBA00023136"/>
    </source>
</evidence>
<dbReference type="AlphaFoldDB" id="A0A151Y522"/>
<gene>
    <name evidence="6" type="ORF">AZH43_06775</name>
</gene>
<dbReference type="GO" id="GO:0016020">
    <property type="term" value="C:membrane"/>
    <property type="evidence" value="ECO:0007669"/>
    <property type="project" value="UniProtKB-SubCell"/>
</dbReference>
<reference evidence="6 7" key="1">
    <citation type="submission" date="2016-03" db="EMBL/GenBank/DDBJ databases">
        <title>Acinetobacter genomospecies 28 strain ANC 4149.</title>
        <authorList>
            <person name="Radolfova-Krizova L."/>
            <person name="Nemec A."/>
        </authorList>
    </citation>
    <scope>NUCLEOTIDE SEQUENCE [LARGE SCALE GENOMIC DNA]</scope>
    <source>
        <strain evidence="6 7">ANC 4149</strain>
    </source>
</reference>
<proteinExistence type="predicted"/>
<dbReference type="EMBL" id="LUAW01000011">
    <property type="protein sequence ID" value="KYQ73135.1"/>
    <property type="molecule type" value="Genomic_DNA"/>
</dbReference>
<evidence type="ECO:0000313" key="6">
    <source>
        <dbReference type="EMBL" id="KYQ73135.1"/>
    </source>
</evidence>
<evidence type="ECO:0000256" key="2">
    <source>
        <dbReference type="ARBA" id="ARBA00022692"/>
    </source>
</evidence>
<evidence type="ECO:0000313" key="7">
    <source>
        <dbReference type="Proteomes" id="UP000076276"/>
    </source>
</evidence>
<organism evidence="6 7">
    <name type="scientific">Acinetobacter pragensis</name>
    <dbReference type="NCBI Taxonomy" id="1806892"/>
    <lineage>
        <taxon>Bacteria</taxon>
        <taxon>Pseudomonadati</taxon>
        <taxon>Pseudomonadota</taxon>
        <taxon>Gammaproteobacteria</taxon>
        <taxon>Moraxellales</taxon>
        <taxon>Moraxellaceae</taxon>
        <taxon>Acinetobacter</taxon>
    </lineage>
</organism>
<protein>
    <recommendedName>
        <fullName evidence="5">TonB C-terminal domain-containing protein</fullName>
    </recommendedName>
</protein>
<dbReference type="InterPro" id="IPR037682">
    <property type="entry name" value="TonB_C"/>
</dbReference>
<keyword evidence="4" id="KW-0472">Membrane</keyword>
<dbReference type="InterPro" id="IPR006260">
    <property type="entry name" value="TonB/TolA_C"/>
</dbReference>
<accession>A0A151Y522</accession>
<feature type="domain" description="TonB C-terminal" evidence="5">
    <location>
        <begin position="1"/>
        <end position="59"/>
    </location>
</feature>
<name>A0A151Y522_9GAMM</name>
<dbReference type="PROSITE" id="PS52015">
    <property type="entry name" value="TONB_CTD"/>
    <property type="match status" value="1"/>
</dbReference>
<sequence>MHVNSKGEIEKAYLLKSSGQPEIDQKVLQAVRRSQLNAQIFKHRQGITIVDQPFMLEQK</sequence>
<dbReference type="Proteomes" id="UP000076276">
    <property type="component" value="Unassembled WGS sequence"/>
</dbReference>
<dbReference type="NCBIfam" id="TIGR01352">
    <property type="entry name" value="tonB_Cterm"/>
    <property type="match status" value="1"/>
</dbReference>
<dbReference type="OrthoDB" id="7032053at2"/>
<evidence type="ECO:0000256" key="1">
    <source>
        <dbReference type="ARBA" id="ARBA00004167"/>
    </source>
</evidence>
<evidence type="ECO:0000259" key="5">
    <source>
        <dbReference type="PROSITE" id="PS52015"/>
    </source>
</evidence>
<comment type="subcellular location">
    <subcellularLocation>
        <location evidence="1">Membrane</location>
        <topology evidence="1">Single-pass membrane protein</topology>
    </subcellularLocation>
</comment>
<evidence type="ECO:0000256" key="3">
    <source>
        <dbReference type="ARBA" id="ARBA00022989"/>
    </source>
</evidence>
<dbReference type="SUPFAM" id="SSF74653">
    <property type="entry name" value="TolA/TonB C-terminal domain"/>
    <property type="match status" value="1"/>
</dbReference>
<dbReference type="GO" id="GO:0055085">
    <property type="term" value="P:transmembrane transport"/>
    <property type="evidence" value="ECO:0007669"/>
    <property type="project" value="InterPro"/>
</dbReference>
<keyword evidence="2" id="KW-0812">Transmembrane</keyword>
<dbReference type="Pfam" id="PF03544">
    <property type="entry name" value="TonB_C"/>
    <property type="match status" value="1"/>
</dbReference>
<keyword evidence="7" id="KW-1185">Reference proteome</keyword>
<dbReference type="Gene3D" id="3.30.1150.10">
    <property type="match status" value="1"/>
</dbReference>
<comment type="caution">
    <text evidence="6">The sequence shown here is derived from an EMBL/GenBank/DDBJ whole genome shotgun (WGS) entry which is preliminary data.</text>
</comment>